<feature type="region of interest" description="Disordered" evidence="4">
    <location>
        <begin position="138"/>
        <end position="161"/>
    </location>
</feature>
<accession>K1QM99</accession>
<keyword evidence="3" id="KW-0041">Annexin</keyword>
<reference evidence="5" key="1">
    <citation type="journal article" date="2012" name="Nature">
        <title>The oyster genome reveals stress adaptation and complexity of shell formation.</title>
        <authorList>
            <person name="Zhang G."/>
            <person name="Fang X."/>
            <person name="Guo X."/>
            <person name="Li L."/>
            <person name="Luo R."/>
            <person name="Xu F."/>
            <person name="Yang P."/>
            <person name="Zhang L."/>
            <person name="Wang X."/>
            <person name="Qi H."/>
            <person name="Xiong Z."/>
            <person name="Que H."/>
            <person name="Xie Y."/>
            <person name="Holland P.W."/>
            <person name="Paps J."/>
            <person name="Zhu Y."/>
            <person name="Wu F."/>
            <person name="Chen Y."/>
            <person name="Wang J."/>
            <person name="Peng C."/>
            <person name="Meng J."/>
            <person name="Yang L."/>
            <person name="Liu J."/>
            <person name="Wen B."/>
            <person name="Zhang N."/>
            <person name="Huang Z."/>
            <person name="Zhu Q."/>
            <person name="Feng Y."/>
            <person name="Mount A."/>
            <person name="Hedgecock D."/>
            <person name="Xu Z."/>
            <person name="Liu Y."/>
            <person name="Domazet-Loso T."/>
            <person name="Du Y."/>
            <person name="Sun X."/>
            <person name="Zhang S."/>
            <person name="Liu B."/>
            <person name="Cheng P."/>
            <person name="Jiang X."/>
            <person name="Li J."/>
            <person name="Fan D."/>
            <person name="Wang W."/>
            <person name="Fu W."/>
            <person name="Wang T."/>
            <person name="Wang B."/>
            <person name="Zhang J."/>
            <person name="Peng Z."/>
            <person name="Li Y."/>
            <person name="Li N."/>
            <person name="Wang J."/>
            <person name="Chen M."/>
            <person name="He Y."/>
            <person name="Tan F."/>
            <person name="Song X."/>
            <person name="Zheng Q."/>
            <person name="Huang R."/>
            <person name="Yang H."/>
            <person name="Du X."/>
            <person name="Chen L."/>
            <person name="Yang M."/>
            <person name="Gaffney P.M."/>
            <person name="Wang S."/>
            <person name="Luo L."/>
            <person name="She Z."/>
            <person name="Ming Y."/>
            <person name="Huang W."/>
            <person name="Zhang S."/>
            <person name="Huang B."/>
            <person name="Zhang Y."/>
            <person name="Qu T."/>
            <person name="Ni P."/>
            <person name="Miao G."/>
            <person name="Wang J."/>
            <person name="Wang Q."/>
            <person name="Steinberg C.E."/>
            <person name="Wang H."/>
            <person name="Li N."/>
            <person name="Qian L."/>
            <person name="Zhang G."/>
            <person name="Li Y."/>
            <person name="Yang H."/>
            <person name="Liu X."/>
            <person name="Wang J."/>
            <person name="Yin Y."/>
            <person name="Wang J."/>
        </authorList>
    </citation>
    <scope>NUCLEOTIDE SEQUENCE [LARGE SCALE GENOMIC DNA]</scope>
    <source>
        <strain evidence="5">05x7-T-G4-1.051#20</strain>
    </source>
</reference>
<dbReference type="GO" id="GO:0005634">
    <property type="term" value="C:nucleus"/>
    <property type="evidence" value="ECO:0007669"/>
    <property type="project" value="TreeGrafter"/>
</dbReference>
<dbReference type="AlphaFoldDB" id="K1QM99"/>
<dbReference type="PANTHER" id="PTHR10502:SF102">
    <property type="entry name" value="ANNEXIN B11"/>
    <property type="match status" value="1"/>
</dbReference>
<dbReference type="EMBL" id="JH818706">
    <property type="protein sequence ID" value="EKC22771.1"/>
    <property type="molecule type" value="Genomic_DNA"/>
</dbReference>
<sequence>MGSAPPPQTGGYGGGQCPYRYKTTYRGYGANPYQAIQGCYQQYQNNPQYQQQVYGWGGCHIGSYVAAASPSSCSPGDGGPVQPADVPEPMVCPATDERERRKGVVYIPPLAHMSIHTLERMIGGPIALAQVQSSNYLKQRKVEEDDTEEEEEEDNEEETDPKVEAMLKEKLRSVYIDELMRRLKVSGTLDITEGTIGFYHTYGPTDPVVEFMATKDEDLTKKKWNAEYDVQYLRSAMRGLGTNEDAITHVITTRNNAQRQDLKKKYKTSYGREVM</sequence>
<dbReference type="InterPro" id="IPR018502">
    <property type="entry name" value="Annexin_repeat"/>
</dbReference>
<dbReference type="HOGENOM" id="CLU_1012833_0_0_1"/>
<gene>
    <name evidence="5" type="ORF">CGI_10001516</name>
</gene>
<dbReference type="Pfam" id="PF00191">
    <property type="entry name" value="Annexin"/>
    <property type="match status" value="1"/>
</dbReference>
<dbReference type="SUPFAM" id="SSF47874">
    <property type="entry name" value="Annexin"/>
    <property type="match status" value="1"/>
</dbReference>
<dbReference type="GO" id="GO:0012506">
    <property type="term" value="C:vesicle membrane"/>
    <property type="evidence" value="ECO:0007669"/>
    <property type="project" value="TreeGrafter"/>
</dbReference>
<dbReference type="PANTHER" id="PTHR10502">
    <property type="entry name" value="ANNEXIN"/>
    <property type="match status" value="1"/>
</dbReference>
<proteinExistence type="inferred from homology"/>
<dbReference type="GO" id="GO:0005737">
    <property type="term" value="C:cytoplasm"/>
    <property type="evidence" value="ECO:0007669"/>
    <property type="project" value="TreeGrafter"/>
</dbReference>
<dbReference type="GO" id="GO:0001786">
    <property type="term" value="F:phosphatidylserine binding"/>
    <property type="evidence" value="ECO:0007669"/>
    <property type="project" value="TreeGrafter"/>
</dbReference>
<evidence type="ECO:0000256" key="2">
    <source>
        <dbReference type="ARBA" id="ARBA00022737"/>
    </source>
</evidence>
<dbReference type="Gene3D" id="1.10.220.10">
    <property type="entry name" value="Annexin"/>
    <property type="match status" value="1"/>
</dbReference>
<dbReference type="InParanoid" id="K1QM99"/>
<keyword evidence="2" id="KW-0677">Repeat</keyword>
<evidence type="ECO:0000256" key="3">
    <source>
        <dbReference type="ARBA" id="ARBA00023216"/>
    </source>
</evidence>
<dbReference type="GO" id="GO:0005509">
    <property type="term" value="F:calcium ion binding"/>
    <property type="evidence" value="ECO:0007669"/>
    <property type="project" value="InterPro"/>
</dbReference>
<dbReference type="InterPro" id="IPR037104">
    <property type="entry name" value="Annexin_sf"/>
</dbReference>
<comment type="similarity">
    <text evidence="1">Belongs to the annexin family.</text>
</comment>
<feature type="compositionally biased region" description="Acidic residues" evidence="4">
    <location>
        <begin position="144"/>
        <end position="159"/>
    </location>
</feature>
<protein>
    <submittedName>
        <fullName evidence="5">Annexin A4</fullName>
    </submittedName>
</protein>
<dbReference type="GO" id="GO:0005544">
    <property type="term" value="F:calcium-dependent phospholipid binding"/>
    <property type="evidence" value="ECO:0007669"/>
    <property type="project" value="InterPro"/>
</dbReference>
<organism evidence="5">
    <name type="scientific">Magallana gigas</name>
    <name type="common">Pacific oyster</name>
    <name type="synonym">Crassostrea gigas</name>
    <dbReference type="NCBI Taxonomy" id="29159"/>
    <lineage>
        <taxon>Eukaryota</taxon>
        <taxon>Metazoa</taxon>
        <taxon>Spiralia</taxon>
        <taxon>Lophotrochozoa</taxon>
        <taxon>Mollusca</taxon>
        <taxon>Bivalvia</taxon>
        <taxon>Autobranchia</taxon>
        <taxon>Pteriomorphia</taxon>
        <taxon>Ostreida</taxon>
        <taxon>Ostreoidea</taxon>
        <taxon>Ostreidae</taxon>
        <taxon>Magallana</taxon>
    </lineage>
</organism>
<evidence type="ECO:0000256" key="1">
    <source>
        <dbReference type="ARBA" id="ARBA00007831"/>
    </source>
</evidence>
<name>K1QM99_MAGGI</name>
<dbReference type="PROSITE" id="PS51897">
    <property type="entry name" value="ANNEXIN_2"/>
    <property type="match status" value="1"/>
</dbReference>
<dbReference type="GO" id="GO:0005886">
    <property type="term" value="C:plasma membrane"/>
    <property type="evidence" value="ECO:0007669"/>
    <property type="project" value="TreeGrafter"/>
</dbReference>
<evidence type="ECO:0000256" key="4">
    <source>
        <dbReference type="SAM" id="MobiDB-lite"/>
    </source>
</evidence>
<evidence type="ECO:0000313" key="5">
    <source>
        <dbReference type="EMBL" id="EKC22771.1"/>
    </source>
</evidence>